<feature type="coiled-coil region" evidence="8">
    <location>
        <begin position="204"/>
        <end position="268"/>
    </location>
</feature>
<dbReference type="GO" id="GO:0004713">
    <property type="term" value="F:protein tyrosine kinase activity"/>
    <property type="evidence" value="ECO:0007669"/>
    <property type="project" value="TreeGrafter"/>
</dbReference>
<evidence type="ECO:0000256" key="5">
    <source>
        <dbReference type="ARBA" id="ARBA00022840"/>
    </source>
</evidence>
<gene>
    <name evidence="11" type="ORF">HDF17_002241</name>
</gene>
<dbReference type="Pfam" id="PF02706">
    <property type="entry name" value="Wzz"/>
    <property type="match status" value="1"/>
</dbReference>
<dbReference type="InterPro" id="IPR005702">
    <property type="entry name" value="Wzc-like_C"/>
</dbReference>
<evidence type="ECO:0000256" key="2">
    <source>
        <dbReference type="ARBA" id="ARBA00022475"/>
    </source>
</evidence>
<keyword evidence="6 9" id="KW-1133">Transmembrane helix</keyword>
<feature type="domain" description="Polysaccharide chain length determinant N-terminal" evidence="10">
    <location>
        <begin position="45"/>
        <end position="125"/>
    </location>
</feature>
<dbReference type="Proteomes" id="UP000589520">
    <property type="component" value="Unassembled WGS sequence"/>
</dbReference>
<evidence type="ECO:0000256" key="9">
    <source>
        <dbReference type="SAM" id="Phobius"/>
    </source>
</evidence>
<dbReference type="NCBIfam" id="TIGR01007">
    <property type="entry name" value="eps_fam"/>
    <property type="match status" value="1"/>
</dbReference>
<dbReference type="SUPFAM" id="SSF52540">
    <property type="entry name" value="P-loop containing nucleoside triphosphate hydrolases"/>
    <property type="match status" value="1"/>
</dbReference>
<dbReference type="EMBL" id="JACCCW010000002">
    <property type="protein sequence ID" value="NYF79921.1"/>
    <property type="molecule type" value="Genomic_DNA"/>
</dbReference>
<keyword evidence="7 9" id="KW-0472">Membrane</keyword>
<organism evidence="11 12">
    <name type="scientific">Granulicella arctica</name>
    <dbReference type="NCBI Taxonomy" id="940613"/>
    <lineage>
        <taxon>Bacteria</taxon>
        <taxon>Pseudomonadati</taxon>
        <taxon>Acidobacteriota</taxon>
        <taxon>Terriglobia</taxon>
        <taxon>Terriglobales</taxon>
        <taxon>Acidobacteriaceae</taxon>
        <taxon>Granulicella</taxon>
    </lineage>
</organism>
<dbReference type="GO" id="GO:0005886">
    <property type="term" value="C:plasma membrane"/>
    <property type="evidence" value="ECO:0007669"/>
    <property type="project" value="UniProtKB-SubCell"/>
</dbReference>
<dbReference type="InterPro" id="IPR003856">
    <property type="entry name" value="LPS_length_determ_N"/>
</dbReference>
<dbReference type="InterPro" id="IPR033756">
    <property type="entry name" value="YlxH/NBP35"/>
</dbReference>
<dbReference type="RefSeq" id="WP_179490904.1">
    <property type="nucleotide sequence ID" value="NZ_JACCCW010000002.1"/>
</dbReference>
<dbReference type="InterPro" id="IPR027417">
    <property type="entry name" value="P-loop_NTPase"/>
</dbReference>
<keyword evidence="3 9" id="KW-0812">Transmembrane</keyword>
<name>A0A7Y9PHF8_9BACT</name>
<proteinExistence type="predicted"/>
<evidence type="ECO:0000313" key="11">
    <source>
        <dbReference type="EMBL" id="NYF79921.1"/>
    </source>
</evidence>
<keyword evidence="8" id="KW-0175">Coiled coil</keyword>
<evidence type="ECO:0000256" key="4">
    <source>
        <dbReference type="ARBA" id="ARBA00022741"/>
    </source>
</evidence>
<evidence type="ECO:0000256" key="1">
    <source>
        <dbReference type="ARBA" id="ARBA00004651"/>
    </source>
</evidence>
<feature type="transmembrane region" description="Helical" evidence="9">
    <location>
        <begin position="50"/>
        <end position="68"/>
    </location>
</feature>
<keyword evidence="2" id="KW-1003">Cell membrane</keyword>
<protein>
    <submittedName>
        <fullName evidence="11">Capsular exopolysaccharide synthesis family protein</fullName>
    </submittedName>
</protein>
<dbReference type="Gene3D" id="3.40.50.300">
    <property type="entry name" value="P-loop containing nucleotide triphosphate hydrolases"/>
    <property type="match status" value="1"/>
</dbReference>
<evidence type="ECO:0000256" key="7">
    <source>
        <dbReference type="ARBA" id="ARBA00023136"/>
    </source>
</evidence>
<dbReference type="PANTHER" id="PTHR32309">
    <property type="entry name" value="TYROSINE-PROTEIN KINASE"/>
    <property type="match status" value="1"/>
</dbReference>
<reference evidence="11 12" key="1">
    <citation type="submission" date="2020-07" db="EMBL/GenBank/DDBJ databases">
        <title>Genomic Encyclopedia of Type Strains, Phase IV (KMG-V): Genome sequencing to study the core and pangenomes of soil and plant-associated prokaryotes.</title>
        <authorList>
            <person name="Whitman W."/>
        </authorList>
    </citation>
    <scope>NUCLEOTIDE SEQUENCE [LARGE SCALE GENOMIC DNA]</scope>
    <source>
        <strain evidence="11 12">X4EP2</strain>
    </source>
</reference>
<evidence type="ECO:0000256" key="3">
    <source>
        <dbReference type="ARBA" id="ARBA00022692"/>
    </source>
</evidence>
<dbReference type="PANTHER" id="PTHR32309:SF13">
    <property type="entry name" value="FERRIC ENTEROBACTIN TRANSPORT PROTEIN FEPE"/>
    <property type="match status" value="1"/>
</dbReference>
<keyword evidence="5" id="KW-0067">ATP-binding</keyword>
<comment type="caution">
    <text evidence="11">The sequence shown here is derived from an EMBL/GenBank/DDBJ whole genome shotgun (WGS) entry which is preliminary data.</text>
</comment>
<dbReference type="AlphaFoldDB" id="A0A7Y9PHF8"/>
<feature type="transmembrane region" description="Helical" evidence="9">
    <location>
        <begin position="430"/>
        <end position="451"/>
    </location>
</feature>
<dbReference type="InterPro" id="IPR050445">
    <property type="entry name" value="Bact_polysacc_biosynth/exp"/>
</dbReference>
<evidence type="ECO:0000259" key="10">
    <source>
        <dbReference type="Pfam" id="PF02706"/>
    </source>
</evidence>
<comment type="subcellular location">
    <subcellularLocation>
        <location evidence="1">Cell membrane</location>
        <topology evidence="1">Multi-pass membrane protein</topology>
    </subcellularLocation>
</comment>
<accession>A0A7Y9PHF8</accession>
<keyword evidence="4" id="KW-0547">Nucleotide-binding</keyword>
<keyword evidence="12" id="KW-1185">Reference proteome</keyword>
<dbReference type="Pfam" id="PF10609">
    <property type="entry name" value="ParA"/>
    <property type="match status" value="1"/>
</dbReference>
<dbReference type="GO" id="GO:0005524">
    <property type="term" value="F:ATP binding"/>
    <property type="evidence" value="ECO:0007669"/>
    <property type="project" value="UniProtKB-KW"/>
</dbReference>
<dbReference type="CDD" id="cd05387">
    <property type="entry name" value="BY-kinase"/>
    <property type="match status" value="1"/>
</dbReference>
<evidence type="ECO:0000256" key="6">
    <source>
        <dbReference type="ARBA" id="ARBA00022989"/>
    </source>
</evidence>
<sequence>MRPITAEMEIPMLPAKGREMIRGSVGGAHAATEPVFAFSHYLWLMRRHRWTIVAVVVVCTSLAVALSYKLQPMYEATAKIAIDVRATSNVIGEASAPAGAADVDQVFNTEMQLIQSDGVLRPVVERFHLLDSKRPRKLPEGVKFSDAAVSLDGLSVVHPANSLLLNVSYRSADPAQAAAVANAVAHNFLTHSLETRSDSSIEQAAFMEKQLNQLKVKMTNAEQALAGYEKELGVIDPDEKTSMLSARLQQLNTEYTEAENERIRKEADYRALQSGSIAAIGASSQAVNLSKLEDAVHAAEQKMALVKTVYGPEYSEYRRANNELNEVTRQYRAMSVEVGQRMQVEYEVALHREDMLHAALTQGKSEADSLSAQEFRYRQLKDEAEEDKHLYNELFRKVQEAGINGGYQGNAIRIADEARPQLHPVFPNRLVFTFLGMLSSLVISLIVILIVDMMDKTLRDPMQAQLAIGMPVIGILPRVNDFQGLSLAIDRSHTGGTALAKGTSDWFSSVNFYSEAIATLLSCMLLERRGQPLRSLLVTSAAPGEGKSSCVSHLAAAHARQGFRTLLIDADLRRPSLHESFRLTGKMGLVTAILEDKPLSEIRQTVSGIENLDVITAGSSPNLPLNRVGMKVEQILEQARNEYDMVFVDAPPMLCFAEPVQIACAVDGVLIVSRAAETRQQAVSGVLAILERLRVNVVGVVLNQVQEKMSPIYQPYQAYYRKTLELSSKSA</sequence>
<evidence type="ECO:0000256" key="8">
    <source>
        <dbReference type="SAM" id="Coils"/>
    </source>
</evidence>
<evidence type="ECO:0000313" key="12">
    <source>
        <dbReference type="Proteomes" id="UP000589520"/>
    </source>
</evidence>